<dbReference type="OrthoDB" id="9787825at2"/>
<proteinExistence type="predicted"/>
<evidence type="ECO:0000259" key="6">
    <source>
        <dbReference type="Pfam" id="PF00590"/>
    </source>
</evidence>
<dbReference type="SUPFAM" id="SSF53790">
    <property type="entry name" value="Tetrapyrrole methylase"/>
    <property type="match status" value="1"/>
</dbReference>
<evidence type="ECO:0000256" key="1">
    <source>
        <dbReference type="ARBA" id="ARBA00004953"/>
    </source>
</evidence>
<evidence type="ECO:0000313" key="7">
    <source>
        <dbReference type="EMBL" id="AVD70955.1"/>
    </source>
</evidence>
<sequence>MCPIELIGIAGEELTEERRGLLASCVLVAHAKRQAAMLEGVTARRIPVTPIESLCTAIEAALPRSVAVLASGDPLFFGIGRRLIERFGPEAVRVHPALSALQLACARFKSPWDDLDILSLHGSEADLPTAARRLLARCCRLGRVLCLTDPRHSPDALARTLARLLEDCADHGRLVACRLQVAENLGLSGEKISAGTLNDMAGRSFSPLNVLLLSLQKALCAAPRFGLTAGEIRHSRGLITKDAVRAASLHSLRLPERGVLWDIGGGSGSVSLEAAALAPGLLIGIIEKNPEEQANIRANIRTFGAYNIRLVNGEAPAALAALPPPDRVFIGGSGGRLAAILEASAARLAEDGRIVVNAVLEKTKQEACTVLAKLGFTVTASTLSVTHSGPEQKAQSLNPITIITGTK</sequence>
<dbReference type="InterPro" id="IPR029063">
    <property type="entry name" value="SAM-dependent_MTases_sf"/>
</dbReference>
<dbReference type="RefSeq" id="WP_104936235.1">
    <property type="nucleotide sequence ID" value="NZ_CP021255.1"/>
</dbReference>
<dbReference type="KEGG" id="deo:CAY53_05215"/>
<dbReference type="Pfam" id="PF00590">
    <property type="entry name" value="TP_methylase"/>
    <property type="match status" value="1"/>
</dbReference>
<dbReference type="Gene3D" id="3.40.50.150">
    <property type="entry name" value="Vaccinia Virus protein VP39"/>
    <property type="match status" value="1"/>
</dbReference>
<keyword evidence="3" id="KW-0489">Methyltransferase</keyword>
<dbReference type="Gene3D" id="3.30.950.10">
    <property type="entry name" value="Methyltransferase, Cobalt-precorrin-4 Transmethylase, Domain 2"/>
    <property type="match status" value="1"/>
</dbReference>
<evidence type="ECO:0000256" key="2">
    <source>
        <dbReference type="ARBA" id="ARBA00022573"/>
    </source>
</evidence>
<dbReference type="InterPro" id="IPR000878">
    <property type="entry name" value="4pyrrol_Mease"/>
</dbReference>
<dbReference type="NCBIfam" id="TIGR02469">
    <property type="entry name" value="CbiT"/>
    <property type="match status" value="1"/>
</dbReference>
<dbReference type="InterPro" id="IPR014777">
    <property type="entry name" value="4pyrrole_Mease_sub1"/>
</dbReference>
<evidence type="ECO:0000256" key="5">
    <source>
        <dbReference type="ARBA" id="ARBA00022691"/>
    </source>
</evidence>
<dbReference type="InterPro" id="IPR012818">
    <property type="entry name" value="CbiE"/>
</dbReference>
<dbReference type="InterPro" id="IPR014776">
    <property type="entry name" value="4pyrrole_Mease_sub2"/>
</dbReference>
<reference evidence="7" key="2">
    <citation type="journal article" date="2018" name="MBio">
        <title>Insights into the evolution of host association through the isolation and characterization of a novel human periodontal pathobiont, Desulfobulbus oralis.</title>
        <authorList>
            <person name="Cross K.L."/>
            <person name="Chirania P."/>
            <person name="Xiong W."/>
            <person name="Beall C.J."/>
            <person name="Elkins J.G."/>
            <person name="Giannone R.J."/>
            <person name="Griffen A.L."/>
            <person name="Guss A.M."/>
            <person name="Hettich R.L."/>
            <person name="Joshi S.S."/>
            <person name="Mokrzan E.M."/>
            <person name="Martin R.K."/>
            <person name="Zhulin I.B."/>
            <person name="Leys E.J."/>
            <person name="Podar M."/>
        </authorList>
    </citation>
    <scope>NUCLEOTIDE SEQUENCE [LARGE SCALE GENOMIC DNA]</scope>
    <source>
        <strain evidence="7">ORNL</strain>
    </source>
</reference>
<dbReference type="NCBIfam" id="TIGR02467">
    <property type="entry name" value="CbiE"/>
    <property type="match status" value="1"/>
</dbReference>
<organism evidence="7 8">
    <name type="scientific">Desulfobulbus oralis</name>
    <dbReference type="NCBI Taxonomy" id="1986146"/>
    <lineage>
        <taxon>Bacteria</taxon>
        <taxon>Pseudomonadati</taxon>
        <taxon>Thermodesulfobacteriota</taxon>
        <taxon>Desulfobulbia</taxon>
        <taxon>Desulfobulbales</taxon>
        <taxon>Desulfobulbaceae</taxon>
        <taxon>Desulfobulbus</taxon>
    </lineage>
</organism>
<dbReference type="PANTHER" id="PTHR43182">
    <property type="entry name" value="COBALT-PRECORRIN-6B C(15)-METHYLTRANSFERASE (DECARBOXYLATING)"/>
    <property type="match status" value="1"/>
</dbReference>
<evidence type="ECO:0000256" key="4">
    <source>
        <dbReference type="ARBA" id="ARBA00022679"/>
    </source>
</evidence>
<dbReference type="CDD" id="cd11644">
    <property type="entry name" value="Precorrin-6Y-MT"/>
    <property type="match status" value="1"/>
</dbReference>
<reference evidence="7" key="1">
    <citation type="submission" date="2017-05" db="EMBL/GenBank/DDBJ databases">
        <authorList>
            <person name="Song R."/>
            <person name="Chenine A.L."/>
            <person name="Ruprecht R.M."/>
        </authorList>
    </citation>
    <scope>NUCLEOTIDE SEQUENCE</scope>
    <source>
        <strain evidence="7">ORNL</strain>
    </source>
</reference>
<feature type="domain" description="Tetrapyrrole methylase" evidence="6">
    <location>
        <begin position="12"/>
        <end position="200"/>
    </location>
</feature>
<dbReference type="UniPathway" id="UPA00148"/>
<keyword evidence="2" id="KW-0169">Cobalamin biosynthesis</keyword>
<dbReference type="InterPro" id="IPR050714">
    <property type="entry name" value="Cobalamin_biosynth_MTase"/>
</dbReference>
<dbReference type="AlphaFoldDB" id="A0A2L1GMP2"/>
<name>A0A2L1GMP2_9BACT</name>
<dbReference type="InterPro" id="IPR006365">
    <property type="entry name" value="Cbl_synth_CobL"/>
</dbReference>
<keyword evidence="4" id="KW-0808">Transferase</keyword>
<dbReference type="GO" id="GO:0009236">
    <property type="term" value="P:cobalamin biosynthetic process"/>
    <property type="evidence" value="ECO:0007669"/>
    <property type="project" value="UniProtKB-UniPathway"/>
</dbReference>
<dbReference type="InterPro" id="IPR014008">
    <property type="entry name" value="Cbl_synth_MTase_CbiT"/>
</dbReference>
<dbReference type="EMBL" id="CP021255">
    <property type="protein sequence ID" value="AVD70955.1"/>
    <property type="molecule type" value="Genomic_DNA"/>
</dbReference>
<dbReference type="Gene3D" id="3.40.1010.10">
    <property type="entry name" value="Cobalt-precorrin-4 Transmethylase, Domain 1"/>
    <property type="match status" value="1"/>
</dbReference>
<protein>
    <recommendedName>
        <fullName evidence="6">Tetrapyrrole methylase domain-containing protein</fullName>
    </recommendedName>
</protein>
<keyword evidence="5" id="KW-0949">S-adenosyl-L-methionine</keyword>
<dbReference type="SUPFAM" id="SSF53335">
    <property type="entry name" value="S-adenosyl-L-methionine-dependent methyltransferases"/>
    <property type="match status" value="1"/>
</dbReference>
<accession>A0A2L1GMP2</accession>
<comment type="pathway">
    <text evidence="1">Cofactor biosynthesis; adenosylcobalamin biosynthesis.</text>
</comment>
<dbReference type="Proteomes" id="UP000239867">
    <property type="component" value="Chromosome"/>
</dbReference>
<evidence type="ECO:0000313" key="8">
    <source>
        <dbReference type="Proteomes" id="UP000239867"/>
    </source>
</evidence>
<evidence type="ECO:0000256" key="3">
    <source>
        <dbReference type="ARBA" id="ARBA00022603"/>
    </source>
</evidence>
<dbReference type="GO" id="GO:0032259">
    <property type="term" value="P:methylation"/>
    <property type="evidence" value="ECO:0007669"/>
    <property type="project" value="UniProtKB-KW"/>
</dbReference>
<dbReference type="InterPro" id="IPR035996">
    <property type="entry name" value="4pyrrol_Methylase_sf"/>
</dbReference>
<dbReference type="PANTHER" id="PTHR43182:SF1">
    <property type="entry name" value="COBALT-PRECORRIN-7 C(5)-METHYLTRANSFERASE"/>
    <property type="match status" value="1"/>
</dbReference>
<gene>
    <name evidence="7" type="ORF">CAY53_05215</name>
</gene>
<dbReference type="PIRSF" id="PIRSF036428">
    <property type="entry name" value="CobL"/>
    <property type="match status" value="1"/>
</dbReference>
<dbReference type="GO" id="GO:0008276">
    <property type="term" value="F:protein methyltransferase activity"/>
    <property type="evidence" value="ECO:0007669"/>
    <property type="project" value="InterPro"/>
</dbReference>
<keyword evidence="8" id="KW-1185">Reference proteome</keyword>